<dbReference type="InterPro" id="IPR041664">
    <property type="entry name" value="AAA_16"/>
</dbReference>
<dbReference type="Pfam" id="PF03704">
    <property type="entry name" value="BTAD"/>
    <property type="match status" value="1"/>
</dbReference>
<name>A0A1G9WAW2_ALLAB</name>
<dbReference type="SUPFAM" id="SSF52540">
    <property type="entry name" value="P-loop containing nucleoside triphosphate hydrolases"/>
    <property type="match status" value="1"/>
</dbReference>
<dbReference type="GO" id="GO:0005524">
    <property type="term" value="F:ATP binding"/>
    <property type="evidence" value="ECO:0007669"/>
    <property type="project" value="UniProtKB-KW"/>
</dbReference>
<dbReference type="Pfam" id="PF13191">
    <property type="entry name" value="AAA_16"/>
    <property type="match status" value="1"/>
</dbReference>
<dbReference type="SUPFAM" id="SSF48452">
    <property type="entry name" value="TPR-like"/>
    <property type="match status" value="1"/>
</dbReference>
<dbReference type="GO" id="GO:0004016">
    <property type="term" value="F:adenylate cyclase activity"/>
    <property type="evidence" value="ECO:0007669"/>
    <property type="project" value="TreeGrafter"/>
</dbReference>
<feature type="domain" description="Bacterial transcriptional activator" evidence="3">
    <location>
        <begin position="1"/>
        <end position="111"/>
    </location>
</feature>
<evidence type="ECO:0000259" key="3">
    <source>
        <dbReference type="SMART" id="SM01043"/>
    </source>
</evidence>
<dbReference type="InterPro" id="IPR005158">
    <property type="entry name" value="BTAD"/>
</dbReference>
<evidence type="ECO:0000256" key="2">
    <source>
        <dbReference type="ARBA" id="ARBA00022840"/>
    </source>
</evidence>
<organism evidence="4 5">
    <name type="scientific">Allokutzneria albata</name>
    <name type="common">Kibdelosporangium albatum</name>
    <dbReference type="NCBI Taxonomy" id="211114"/>
    <lineage>
        <taxon>Bacteria</taxon>
        <taxon>Bacillati</taxon>
        <taxon>Actinomycetota</taxon>
        <taxon>Actinomycetes</taxon>
        <taxon>Pseudonocardiales</taxon>
        <taxon>Pseudonocardiaceae</taxon>
        <taxon>Allokutzneria</taxon>
    </lineage>
</organism>
<sequence>MWRADAYSDVPGPFAESERRRLGELRLSAWEHRARALLALGGGAELVVELTELVDAHPLHESLRELLMLALHREGRQAEALEVFRDARRALVEAQGIEPGLALRELHRLILDGDAPRPPLGVVPPRVEDCIVGRDNEIAVLRAAVADVVAGRGSAVWVEGEPGIGKSALLSAALADARGCQLAWAVADELTRRTPLQVAMDCLGIDPPAPACLLAFVEQVCARGPLVMVIDDLQWADEASALLWHRLAAATRELPLLLVAAVRPEPGRRDLACLRRGVTAAGGVVLRLGPLGPGDTERLLGHVAGAAPGASLSAFAARTGGNPLYAKEIMRALVETGVVSVVDGRAEVTGAVSDQAPPSLLASVRRTLDFLAEGTREALRHAALIGVEFSVCDLAAVSGRSPVELVPALDEAVTANVVVEAGNRLAFRDPVLRQAFYDSIARPFRAALHRHAAEVLAGAGASPERVAEHLVAVPALVDTWVVAWLAGNCDTVCERMPMAANDLLRRVLDTGLPTPAQRAVLLNTAARRLPCPLR</sequence>
<dbReference type="Proteomes" id="UP000183376">
    <property type="component" value="Chromosome I"/>
</dbReference>
<evidence type="ECO:0000256" key="1">
    <source>
        <dbReference type="ARBA" id="ARBA00022741"/>
    </source>
</evidence>
<dbReference type="CDD" id="cd15831">
    <property type="entry name" value="BTAD"/>
    <property type="match status" value="1"/>
</dbReference>
<dbReference type="STRING" id="211114.SAMN04489726_3496"/>
<dbReference type="eggNOG" id="COG3629">
    <property type="taxonomic scope" value="Bacteria"/>
</dbReference>
<dbReference type="PANTHER" id="PTHR16305:SF35">
    <property type="entry name" value="TRANSCRIPTIONAL ACTIVATOR DOMAIN"/>
    <property type="match status" value="1"/>
</dbReference>
<gene>
    <name evidence="4" type="ORF">SAMN04489726_3496</name>
</gene>
<keyword evidence="5" id="KW-1185">Reference proteome</keyword>
<keyword evidence="2" id="KW-0067">ATP-binding</keyword>
<dbReference type="InterPro" id="IPR027417">
    <property type="entry name" value="P-loop_NTPase"/>
</dbReference>
<protein>
    <submittedName>
        <fullName evidence="4">AAA ATPase domain-containing protein</fullName>
    </submittedName>
</protein>
<dbReference type="EMBL" id="LT629701">
    <property type="protein sequence ID" value="SDM81620.1"/>
    <property type="molecule type" value="Genomic_DNA"/>
</dbReference>
<dbReference type="SMART" id="SM01043">
    <property type="entry name" value="BTAD"/>
    <property type="match status" value="1"/>
</dbReference>
<dbReference type="AlphaFoldDB" id="A0A1G9WAW2"/>
<accession>A0A1G9WAW2</accession>
<evidence type="ECO:0000313" key="5">
    <source>
        <dbReference type="Proteomes" id="UP000183376"/>
    </source>
</evidence>
<dbReference type="Gene3D" id="1.25.40.10">
    <property type="entry name" value="Tetratricopeptide repeat domain"/>
    <property type="match status" value="1"/>
</dbReference>
<reference evidence="4 5" key="1">
    <citation type="submission" date="2016-10" db="EMBL/GenBank/DDBJ databases">
        <authorList>
            <person name="de Groot N.N."/>
        </authorList>
    </citation>
    <scope>NUCLEOTIDE SEQUENCE [LARGE SCALE GENOMIC DNA]</scope>
    <source>
        <strain evidence="4 5">DSM 44149</strain>
    </source>
</reference>
<keyword evidence="1" id="KW-0547">Nucleotide-binding</keyword>
<proteinExistence type="predicted"/>
<dbReference type="eggNOG" id="COG2909">
    <property type="taxonomic scope" value="Bacteria"/>
</dbReference>
<dbReference type="InterPro" id="IPR011990">
    <property type="entry name" value="TPR-like_helical_dom_sf"/>
</dbReference>
<dbReference type="PANTHER" id="PTHR16305">
    <property type="entry name" value="TESTICULAR SOLUBLE ADENYLYL CYCLASE"/>
    <property type="match status" value="1"/>
</dbReference>
<evidence type="ECO:0000313" key="4">
    <source>
        <dbReference type="EMBL" id="SDM81620.1"/>
    </source>
</evidence>
<dbReference type="GO" id="GO:0005737">
    <property type="term" value="C:cytoplasm"/>
    <property type="evidence" value="ECO:0007669"/>
    <property type="project" value="TreeGrafter"/>
</dbReference>